<feature type="transmembrane region" description="Helical" evidence="1">
    <location>
        <begin position="40"/>
        <end position="62"/>
    </location>
</feature>
<keyword evidence="1" id="KW-1133">Transmembrane helix</keyword>
<organism evidence="2 3">
    <name type="scientific">Vibrio phage V09</name>
    <dbReference type="NCBI Taxonomy" id="2724327"/>
    <lineage>
        <taxon>Viruses</taxon>
        <taxon>Duplodnaviria</taxon>
        <taxon>Heunggongvirae</taxon>
        <taxon>Uroviricota</taxon>
        <taxon>Caudoviricetes</taxon>
        <taxon>Pantevenvirales</taxon>
        <taxon>Straboviridae</taxon>
        <taxon>Schizotequatrovirus</taxon>
        <taxon>Schizotequatrovirus KVP40</taxon>
    </lineage>
</organism>
<name>A0A6H0X935_9CAUD</name>
<dbReference type="EMBL" id="MT135026">
    <property type="protein sequence ID" value="QIW90929.1"/>
    <property type="molecule type" value="Genomic_DNA"/>
</dbReference>
<feature type="transmembrane region" description="Helical" evidence="1">
    <location>
        <begin position="6"/>
        <end position="28"/>
    </location>
</feature>
<gene>
    <name evidence="2" type="ORF">COHAPHLL_00066</name>
</gene>
<evidence type="ECO:0000313" key="2">
    <source>
        <dbReference type="EMBL" id="QIW90929.1"/>
    </source>
</evidence>
<keyword evidence="1" id="KW-0472">Membrane</keyword>
<evidence type="ECO:0000313" key="3">
    <source>
        <dbReference type="Proteomes" id="UP000502092"/>
    </source>
</evidence>
<protein>
    <submittedName>
        <fullName evidence="2">Uncharacterized protein</fullName>
    </submittedName>
</protein>
<accession>A0A6H0X935</accession>
<evidence type="ECO:0000256" key="1">
    <source>
        <dbReference type="SAM" id="Phobius"/>
    </source>
</evidence>
<proteinExistence type="predicted"/>
<dbReference type="Proteomes" id="UP000502092">
    <property type="component" value="Segment"/>
</dbReference>
<reference evidence="2 3" key="1">
    <citation type="submission" date="2020-03" db="EMBL/GenBank/DDBJ databases">
        <authorList>
            <person name="Ni P."/>
            <person name="Yin Y."/>
        </authorList>
    </citation>
    <scope>NUCLEOTIDE SEQUENCE [LARGE SCALE GENOMIC DNA]</scope>
</reference>
<keyword evidence="1" id="KW-0812">Transmembrane</keyword>
<sequence>MGDFLLAMFIFSFVMANIGSIFICLYAAFNRQYNVPMILVALYGFMGTFVVGIVFFLLFIFAKIEETKFWQKLSKMREF</sequence>